<evidence type="ECO:0000256" key="8">
    <source>
        <dbReference type="ARBA" id="ARBA00022679"/>
    </source>
</evidence>
<dbReference type="Proteomes" id="UP000031364">
    <property type="component" value="Unassembled WGS sequence"/>
</dbReference>
<evidence type="ECO:0000256" key="9">
    <source>
        <dbReference type="ARBA" id="ARBA00023315"/>
    </source>
</evidence>
<evidence type="ECO:0000256" key="3">
    <source>
        <dbReference type="ARBA" id="ARBA00001907"/>
    </source>
</evidence>
<dbReference type="Gene3D" id="3.30.559.30">
    <property type="entry name" value="Nonribosomal peptide synthetase, condensation domain"/>
    <property type="match status" value="1"/>
</dbReference>
<proteinExistence type="inferred from homology"/>
<dbReference type="Pfam" id="PF16911">
    <property type="entry name" value="PapA_C"/>
    <property type="match status" value="1"/>
</dbReference>
<reference evidence="14 15" key="1">
    <citation type="journal article" date="2014" name="Int. J. Syst. Evol. Microbiol.">
        <title>Nocardia vulneris sp. nov., isolated from wounds of human patients in North America.</title>
        <authorList>
            <person name="Lasker B.A."/>
            <person name="Bell M."/>
            <person name="Klenk H.P."/>
            <person name="Sproer C."/>
            <person name="Schumann C."/>
            <person name="Schumann P."/>
            <person name="Brown J.M."/>
        </authorList>
    </citation>
    <scope>NUCLEOTIDE SEQUENCE [LARGE SCALE GENOMIC DNA]</scope>
    <source>
        <strain evidence="14 15">W9851</strain>
    </source>
</reference>
<feature type="domain" description="Phthiocerol/phthiodiolone dimycocerosyl transferase C-terminal" evidence="13">
    <location>
        <begin position="193"/>
        <end position="383"/>
    </location>
</feature>
<dbReference type="Gene3D" id="3.30.559.10">
    <property type="entry name" value="Chloramphenicol acetyltransferase-like domain"/>
    <property type="match status" value="1"/>
</dbReference>
<evidence type="ECO:0000313" key="15">
    <source>
        <dbReference type="Proteomes" id="UP000031364"/>
    </source>
</evidence>
<comment type="similarity">
    <text evidence="4">Belongs to the acyltransferase PapA5 family.</text>
</comment>
<evidence type="ECO:0000256" key="12">
    <source>
        <dbReference type="ARBA" id="ARBA00033407"/>
    </source>
</evidence>
<evidence type="ECO:0000259" key="13">
    <source>
        <dbReference type="Pfam" id="PF16911"/>
    </source>
</evidence>
<evidence type="ECO:0000256" key="2">
    <source>
        <dbReference type="ARBA" id="ARBA00000625"/>
    </source>
</evidence>
<dbReference type="EC" id="2.3.1.282" evidence="5"/>
<dbReference type="SUPFAM" id="SSF52777">
    <property type="entry name" value="CoA-dependent acyltransferases"/>
    <property type="match status" value="2"/>
</dbReference>
<keyword evidence="8" id="KW-0808">Transferase</keyword>
<gene>
    <name evidence="14" type="ORF">FG87_04450</name>
</gene>
<comment type="catalytic activity">
    <reaction evidence="1">
        <text>2 a mycocerosyl-[mycocerosic acid synthase] + a phthiocerol = a dimycocerosyl phthiocerol + 2 holo-[mycocerosic acid synthase].</text>
        <dbReference type="EC" id="2.3.1.282"/>
    </reaction>
</comment>
<keyword evidence="7" id="KW-0443">Lipid metabolism</keyword>
<evidence type="ECO:0000256" key="4">
    <source>
        <dbReference type="ARBA" id="ARBA00006558"/>
    </source>
</evidence>
<evidence type="ECO:0000313" key="14">
    <source>
        <dbReference type="EMBL" id="KIA66061.1"/>
    </source>
</evidence>
<name>A0ABR4ZL94_9NOCA</name>
<dbReference type="EMBL" id="JNFP01000004">
    <property type="protein sequence ID" value="KIA66061.1"/>
    <property type="molecule type" value="Genomic_DNA"/>
</dbReference>
<dbReference type="InterPro" id="IPR031641">
    <property type="entry name" value="PapA_C"/>
</dbReference>
<dbReference type="RefSeq" id="WP_043664998.1">
    <property type="nucleotide sequence ID" value="NZ_BDCI01000002.1"/>
</dbReference>
<evidence type="ECO:0000256" key="11">
    <source>
        <dbReference type="ARBA" id="ARBA00032317"/>
    </source>
</evidence>
<sequence length="416" mass="45621">MTIEPLVRPRVRDLDRSERLFAAGGLCVGYSVRVRGRLDLGNLYEAFAILRKTHPLLSCRIVDLDGERTVFRAVDEEPLIVVEHGLRNDEPLPDIENRTAALHVQCEDSATAWVTLLVHHSIADGGHAMRLLADLWTFFTDPVLGHAARPRQYPRSLEQLLAERDIAASPAPAPPVSPAEGLVALDPVPSREAHPRVELTTAETKTLVRMSHRAGVTINGLVSAVLLRAVADVNNADVSDVRYSYPVDLRRRLTPRVSAIEGTNVIGNAFFTPLPGMTTGALARSITGKLAIDLAAGGLHRHYLNTSEYLDALDRAFSHRPGTVLATNWGVIPELPAPDGIIFEDFRPVWHVTRPVGVSDIRSLSPAHMGVILTFEGRLIIEIAKSDPRPDALTTRLREHFDTLLTAAPSTFPEMT</sequence>
<evidence type="ECO:0000256" key="7">
    <source>
        <dbReference type="ARBA" id="ARBA00022516"/>
    </source>
</evidence>
<keyword evidence="9" id="KW-0012">Acyltransferase</keyword>
<comment type="caution">
    <text evidence="14">The sequence shown here is derived from an EMBL/GenBank/DDBJ whole genome shotgun (WGS) entry which is preliminary data.</text>
</comment>
<protein>
    <recommendedName>
        <fullName evidence="6">Phthiocerol/phthiodiolone dimycocerosyl transferase</fullName>
        <ecNumber evidence="5">2.3.1.282</ecNumber>
    </recommendedName>
    <alternativeName>
        <fullName evidence="12">Acyltransferase PapA5</fullName>
    </alternativeName>
    <alternativeName>
        <fullName evidence="10">Phthiocerol/phthiodiolone O-acyltransferase</fullName>
    </alternativeName>
    <alternativeName>
        <fullName evidence="11">Polyketide synthase-associated protein A5</fullName>
    </alternativeName>
</protein>
<evidence type="ECO:0000256" key="5">
    <source>
        <dbReference type="ARBA" id="ARBA00012866"/>
    </source>
</evidence>
<keyword evidence="15" id="KW-1185">Reference proteome</keyword>
<evidence type="ECO:0000256" key="6">
    <source>
        <dbReference type="ARBA" id="ARBA00013449"/>
    </source>
</evidence>
<accession>A0ABR4ZL94</accession>
<keyword evidence="7" id="KW-0444">Lipid biosynthesis</keyword>
<organism evidence="14 15">
    <name type="scientific">Nocardia vulneris</name>
    <dbReference type="NCBI Taxonomy" id="1141657"/>
    <lineage>
        <taxon>Bacteria</taxon>
        <taxon>Bacillati</taxon>
        <taxon>Actinomycetota</taxon>
        <taxon>Actinomycetes</taxon>
        <taxon>Mycobacteriales</taxon>
        <taxon>Nocardiaceae</taxon>
        <taxon>Nocardia</taxon>
    </lineage>
</organism>
<comment type="catalytic activity">
    <reaction evidence="3">
        <text>2 a mycocerosyl-[mycocerosic acid synthase] + a phthiodiolone = a dimycocerosyl phthiodiolone + 2 holo-[mycocerosic acid synthase].</text>
        <dbReference type="EC" id="2.3.1.282"/>
    </reaction>
</comment>
<evidence type="ECO:0000256" key="10">
    <source>
        <dbReference type="ARBA" id="ARBA00030465"/>
    </source>
</evidence>
<evidence type="ECO:0000256" key="1">
    <source>
        <dbReference type="ARBA" id="ARBA00000026"/>
    </source>
</evidence>
<dbReference type="InterPro" id="IPR023213">
    <property type="entry name" value="CAT-like_dom_sf"/>
</dbReference>
<comment type="catalytic activity">
    <reaction evidence="2">
        <text>2 a mycocerosyl-[mycocerosic acid synthase] + a phenolphthiocerol = a dimycocerosyl phenolphthiocerol + 2 holo-[mycocerosic acid synthase].</text>
        <dbReference type="EC" id="2.3.1.282"/>
    </reaction>
</comment>